<evidence type="ECO:0000313" key="1">
    <source>
        <dbReference type="EMBL" id="KRG11557.1"/>
    </source>
</evidence>
<evidence type="ECO:0000313" key="2">
    <source>
        <dbReference type="Proteomes" id="UP000053881"/>
    </source>
</evidence>
<accession>A0A0Q9XTJ3</accession>
<reference evidence="1 2" key="1">
    <citation type="submission" date="2015-06" db="EMBL/GenBank/DDBJ databases">
        <title>Genome sequencing project of Bacillus galactosidilyticus PL133.</title>
        <authorList>
            <person name="Gaiero J."/>
            <person name="Nicol R."/>
            <person name="Habash M."/>
        </authorList>
    </citation>
    <scope>NUCLEOTIDE SEQUENCE [LARGE SCALE GENOMIC DNA]</scope>
    <source>
        <strain evidence="1 2">PL133</strain>
    </source>
</reference>
<sequence length="99" mass="11447">MSIVSINRKTTEKIIRATMEKLGIPKAIFALEPTLKPMLLMAGEFVKCTEYLESGLYSKESSLQELERIRNELSGLLENHEEDFRGLDDGLYERNYFRS</sequence>
<dbReference type="EMBL" id="LGPB01000122">
    <property type="protein sequence ID" value="KRG11557.1"/>
    <property type="molecule type" value="Genomic_DNA"/>
</dbReference>
<proteinExistence type="predicted"/>
<comment type="caution">
    <text evidence="1">The sequence shown here is derived from an EMBL/GenBank/DDBJ whole genome shotgun (WGS) entry which is preliminary data.</text>
</comment>
<dbReference type="Proteomes" id="UP000053881">
    <property type="component" value="Unassembled WGS sequence"/>
</dbReference>
<dbReference type="AlphaFoldDB" id="A0A0Q9XTJ3"/>
<organism evidence="1 2">
    <name type="scientific">Lederbergia galactosidilytica</name>
    <dbReference type="NCBI Taxonomy" id="217031"/>
    <lineage>
        <taxon>Bacteria</taxon>
        <taxon>Bacillati</taxon>
        <taxon>Bacillota</taxon>
        <taxon>Bacilli</taxon>
        <taxon>Bacillales</taxon>
        <taxon>Bacillaceae</taxon>
        <taxon>Lederbergia</taxon>
    </lineage>
</organism>
<gene>
    <name evidence="1" type="ORF">ACA29_17115</name>
</gene>
<name>A0A0Q9XTJ3_9BACI</name>
<protein>
    <submittedName>
        <fullName evidence="1">Uncharacterized protein</fullName>
    </submittedName>
</protein>
<dbReference type="PATRIC" id="fig|217031.4.peg.5815"/>